<organism evidence="2 3">
    <name type="scientific">Leucothrix pacifica</name>
    <dbReference type="NCBI Taxonomy" id="1247513"/>
    <lineage>
        <taxon>Bacteria</taxon>
        <taxon>Pseudomonadati</taxon>
        <taxon>Pseudomonadota</taxon>
        <taxon>Gammaproteobacteria</taxon>
        <taxon>Thiotrichales</taxon>
        <taxon>Thiotrichaceae</taxon>
        <taxon>Leucothrix</taxon>
    </lineage>
</organism>
<dbReference type="SUPFAM" id="SSF52833">
    <property type="entry name" value="Thioredoxin-like"/>
    <property type="match status" value="1"/>
</dbReference>
<evidence type="ECO:0000313" key="3">
    <source>
        <dbReference type="Proteomes" id="UP000245539"/>
    </source>
</evidence>
<sequence>MIVLKPREAMPQLNLNTLDGPWSLQDQNPENFTLMVFYRGLHCPVCKGYMQELQKLKSEFAERGVTIIGGSSDTQERAQQAKDEWELPDLQIAYDLSVEDARALGLHRSAGRGKTSIGIEEPAEFSEPGLFMVRADGTLYWSNISTMPFARPHFREILGAIDFALKVDYPARGELS</sequence>
<evidence type="ECO:0000313" key="2">
    <source>
        <dbReference type="EMBL" id="PWQ92480.1"/>
    </source>
</evidence>
<dbReference type="GO" id="GO:0016209">
    <property type="term" value="F:antioxidant activity"/>
    <property type="evidence" value="ECO:0007669"/>
    <property type="project" value="InterPro"/>
</dbReference>
<accession>A0A317C846</accession>
<dbReference type="InterPro" id="IPR000866">
    <property type="entry name" value="AhpC/TSA"/>
</dbReference>
<name>A0A317C846_9GAMM</name>
<dbReference type="EMBL" id="QGKM01000087">
    <property type="protein sequence ID" value="PWQ92480.1"/>
    <property type="molecule type" value="Genomic_DNA"/>
</dbReference>
<gene>
    <name evidence="2" type="ORF">DKW60_21025</name>
</gene>
<dbReference type="OrthoDB" id="9809746at2"/>
<keyword evidence="3" id="KW-1185">Reference proteome</keyword>
<dbReference type="InterPro" id="IPR036249">
    <property type="entry name" value="Thioredoxin-like_sf"/>
</dbReference>
<dbReference type="Gene3D" id="3.40.30.10">
    <property type="entry name" value="Glutaredoxin"/>
    <property type="match status" value="1"/>
</dbReference>
<dbReference type="RefSeq" id="WP_109839629.1">
    <property type="nucleotide sequence ID" value="NZ_QGKM01000087.1"/>
</dbReference>
<proteinExistence type="predicted"/>
<dbReference type="Proteomes" id="UP000245539">
    <property type="component" value="Unassembled WGS sequence"/>
</dbReference>
<dbReference type="GO" id="GO:0016491">
    <property type="term" value="F:oxidoreductase activity"/>
    <property type="evidence" value="ECO:0007669"/>
    <property type="project" value="InterPro"/>
</dbReference>
<reference evidence="2 3" key="1">
    <citation type="submission" date="2018-05" db="EMBL/GenBank/DDBJ databases">
        <title>Leucothrix arctica sp. nov., isolated from Arctic seawater.</title>
        <authorList>
            <person name="Choi A."/>
            <person name="Baek K."/>
        </authorList>
    </citation>
    <scope>NUCLEOTIDE SEQUENCE [LARGE SCALE GENOMIC DNA]</scope>
    <source>
        <strain evidence="2 3">JCM 18388</strain>
    </source>
</reference>
<dbReference type="AlphaFoldDB" id="A0A317C846"/>
<evidence type="ECO:0000259" key="1">
    <source>
        <dbReference type="PROSITE" id="PS51352"/>
    </source>
</evidence>
<dbReference type="Pfam" id="PF00578">
    <property type="entry name" value="AhpC-TSA"/>
    <property type="match status" value="1"/>
</dbReference>
<feature type="domain" description="Thioredoxin" evidence="1">
    <location>
        <begin position="4"/>
        <end position="166"/>
    </location>
</feature>
<dbReference type="InterPro" id="IPR013766">
    <property type="entry name" value="Thioredoxin_domain"/>
</dbReference>
<comment type="caution">
    <text evidence="2">The sequence shown here is derived from an EMBL/GenBank/DDBJ whole genome shotgun (WGS) entry which is preliminary data.</text>
</comment>
<protein>
    <submittedName>
        <fullName evidence="2">Alkyl hydroperoxide reductase</fullName>
    </submittedName>
</protein>
<dbReference type="CDD" id="cd02970">
    <property type="entry name" value="PRX_like2"/>
    <property type="match status" value="1"/>
</dbReference>
<dbReference type="PROSITE" id="PS51352">
    <property type="entry name" value="THIOREDOXIN_2"/>
    <property type="match status" value="1"/>
</dbReference>